<dbReference type="InterPro" id="IPR016197">
    <property type="entry name" value="Chromo-like_dom_sf"/>
</dbReference>
<dbReference type="VEuPathDB" id="FungiDB:SMAC_00055"/>
<dbReference type="EMBL" id="NMPR01000253">
    <property type="protein sequence ID" value="KAA8624156.1"/>
    <property type="molecule type" value="Genomic_DNA"/>
</dbReference>
<comment type="caution">
    <text evidence="4">The sequence shown here is derived from an EMBL/GenBank/DDBJ whole genome shotgun (WGS) entry which is preliminary data.</text>
</comment>
<protein>
    <recommendedName>
        <fullName evidence="3">Chromo domain-containing protein</fullName>
    </recommendedName>
</protein>
<feature type="compositionally biased region" description="Basic and acidic residues" evidence="2">
    <location>
        <begin position="69"/>
        <end position="80"/>
    </location>
</feature>
<evidence type="ECO:0000313" key="4">
    <source>
        <dbReference type="EMBL" id="KAA8624156.1"/>
    </source>
</evidence>
<dbReference type="Proteomes" id="UP000433876">
    <property type="component" value="Unassembled WGS sequence"/>
</dbReference>
<evidence type="ECO:0000256" key="2">
    <source>
        <dbReference type="SAM" id="MobiDB-lite"/>
    </source>
</evidence>
<dbReference type="Gene3D" id="2.40.50.40">
    <property type="match status" value="1"/>
</dbReference>
<reference evidence="4 5" key="1">
    <citation type="submission" date="2017-07" db="EMBL/GenBank/DDBJ databases">
        <title>Genome sequence of the Sordaria macrospora wild type strain R19027.</title>
        <authorList>
            <person name="Nowrousian M."/>
            <person name="Teichert I."/>
            <person name="Kueck U."/>
        </authorList>
    </citation>
    <scope>NUCLEOTIDE SEQUENCE [LARGE SCALE GENOMIC DNA]</scope>
    <source>
        <strain evidence="4 5">R19027</strain>
        <tissue evidence="4">Mycelium</tissue>
    </source>
</reference>
<organism evidence="4 5">
    <name type="scientific">Sordaria macrospora</name>
    <dbReference type="NCBI Taxonomy" id="5147"/>
    <lineage>
        <taxon>Eukaryota</taxon>
        <taxon>Fungi</taxon>
        <taxon>Dikarya</taxon>
        <taxon>Ascomycota</taxon>
        <taxon>Pezizomycotina</taxon>
        <taxon>Sordariomycetes</taxon>
        <taxon>Sordariomycetidae</taxon>
        <taxon>Sordariales</taxon>
        <taxon>Sordariaceae</taxon>
        <taxon>Sordaria</taxon>
    </lineage>
</organism>
<evidence type="ECO:0000313" key="5">
    <source>
        <dbReference type="Proteomes" id="UP000433876"/>
    </source>
</evidence>
<dbReference type="SUPFAM" id="SSF54160">
    <property type="entry name" value="Chromo domain-like"/>
    <property type="match status" value="1"/>
</dbReference>
<dbReference type="CDD" id="cd00024">
    <property type="entry name" value="CD_CSD"/>
    <property type="match status" value="1"/>
</dbReference>
<proteinExistence type="predicted"/>
<dbReference type="InterPro" id="IPR000953">
    <property type="entry name" value="Chromo/chromo_shadow_dom"/>
</dbReference>
<feature type="domain" description="Chromo" evidence="3">
    <location>
        <begin position="312"/>
        <end position="371"/>
    </location>
</feature>
<evidence type="ECO:0000256" key="1">
    <source>
        <dbReference type="ARBA" id="ARBA00011353"/>
    </source>
</evidence>
<dbReference type="AlphaFoldDB" id="A0A8S8ZD47"/>
<feature type="compositionally biased region" description="Polar residues" evidence="2">
    <location>
        <begin position="227"/>
        <end position="237"/>
    </location>
</feature>
<gene>
    <name evidence="4" type="ORF">SMACR_00055</name>
</gene>
<evidence type="ECO:0000259" key="3">
    <source>
        <dbReference type="PROSITE" id="PS50013"/>
    </source>
</evidence>
<feature type="region of interest" description="Disordered" evidence="2">
    <location>
        <begin position="216"/>
        <end position="304"/>
    </location>
</feature>
<feature type="compositionally biased region" description="Polar residues" evidence="2">
    <location>
        <begin position="131"/>
        <end position="140"/>
    </location>
</feature>
<dbReference type="GO" id="GO:0006338">
    <property type="term" value="P:chromatin remodeling"/>
    <property type="evidence" value="ECO:0007669"/>
    <property type="project" value="UniProtKB-ARBA"/>
</dbReference>
<feature type="region of interest" description="Disordered" evidence="2">
    <location>
        <begin position="69"/>
        <end position="90"/>
    </location>
</feature>
<accession>A0A8S8ZD47</accession>
<name>A0A8S8ZD47_SORMA</name>
<feature type="region of interest" description="Disordered" evidence="2">
    <location>
        <begin position="1"/>
        <end position="26"/>
    </location>
</feature>
<sequence length="398" mass="44158">MSNLDGFGGFFSSSNENQHDDDQSRQSVTGIYRAWESDDVDMSEFFDFDAYERDMNEVETMTAAIESRVKRTTPERRLHTSGDASGSPSYGFTIFPQTPFTSSAPSPMLSLSLSGSDMDVDLELTAHSPVNEANTRSASTFPAVGAEGNIPSGKEGDGANGSRVTGSKRKSKSTHYEDQTGEDLFVNMYNYLPFFSDPREIQTPPELHVAQAQVEATTPEADAHYPSMNTNTKTESSIAELAPSQVQAEEDLSTSPPSTPLNWKEGHYEPPMTRMRARGRSQTTSAASKPEPKAKSNKAKVRAKQKEQLPQYEVHRILASVIIEGLLYYRAAWKGWGAPDPNFYAARNFKTSPDRLMAFHDRYPKLPGPSKRLDVWKEAFDNGEVAEAHDDDDFPVEK</sequence>
<feature type="region of interest" description="Disordered" evidence="2">
    <location>
        <begin position="128"/>
        <end position="178"/>
    </location>
</feature>
<dbReference type="PROSITE" id="PS50013">
    <property type="entry name" value="CHROMO_2"/>
    <property type="match status" value="1"/>
</dbReference>
<comment type="subunit">
    <text evidence="1">Component of the NuA4 histone acetyltransferase complex.</text>
</comment>